<comment type="caution">
    <text evidence="1">The sequence shown here is derived from an EMBL/GenBank/DDBJ whole genome shotgun (WGS) entry which is preliminary data.</text>
</comment>
<dbReference type="EMBL" id="NUEH01000055">
    <property type="protein sequence ID" value="PEI83389.1"/>
    <property type="molecule type" value="Genomic_DNA"/>
</dbReference>
<evidence type="ECO:0000313" key="1">
    <source>
        <dbReference type="EMBL" id="PEI83389.1"/>
    </source>
</evidence>
<name>A0AB73SH09_9BACI</name>
<reference evidence="1" key="1">
    <citation type="submission" date="2017-09" db="EMBL/GenBank/DDBJ databases">
        <title>Large-scale bioinformatics analysis of Bacillus genomes uncovers conserved roles of natural products in bacterial physiology.</title>
        <authorList>
            <consortium name="Agbiome Team Llc"/>
            <person name="Bleich R.M."/>
            <person name="Kirk G.J."/>
            <person name="Santa Maria K.C."/>
            <person name="Allen S.E."/>
            <person name="Farag S."/>
            <person name="Shank E.A."/>
            <person name="Bowers A."/>
        </authorList>
    </citation>
    <scope>NUCLEOTIDE SEQUENCE</scope>
    <source>
        <strain evidence="1">AFS005430</strain>
    </source>
</reference>
<proteinExistence type="predicted"/>
<dbReference type="RefSeq" id="WP_098163464.1">
    <property type="nucleotide sequence ID" value="NZ_NUDM01000074.1"/>
</dbReference>
<dbReference type="Proteomes" id="UP000220969">
    <property type="component" value="Unassembled WGS sequence"/>
</dbReference>
<organism evidence="1">
    <name type="scientific">Bacillus toyonensis</name>
    <dbReference type="NCBI Taxonomy" id="155322"/>
    <lineage>
        <taxon>Bacteria</taxon>
        <taxon>Bacillati</taxon>
        <taxon>Bacillota</taxon>
        <taxon>Bacilli</taxon>
        <taxon>Bacillales</taxon>
        <taxon>Bacillaceae</taxon>
        <taxon>Bacillus</taxon>
        <taxon>Bacillus cereus group</taxon>
    </lineage>
</organism>
<protein>
    <submittedName>
        <fullName evidence="1">Uncharacterized protein</fullName>
    </submittedName>
</protein>
<dbReference type="AlphaFoldDB" id="A0AB73SH09"/>
<gene>
    <name evidence="1" type="ORF">CN678_23995</name>
</gene>
<sequence>MIRKALPLLLAFIVALTSFTITYGVKPTYASEHRYTNKTILTYVGKYVDSNNTKKDYPAYTASQISNLYNSGITEFILKGDLATDLTKYQRPYSPDEENTLYVTALIENMKLIKSATQGKAKVWYATPGRTYSYTSSTDWDATTFNNWLSKVKTAVINDPDLGQTFWDYNVNGVYVNIENVYFDNNTYTGDYWSKLKTNMDNNKSVKLFTSLSNYTKGTLKKQIIWAPYYVSNDEHQLKRLAYVINKGIFDFALLQPSYYFYSTSKAGLTGVYNSVKNGTVSWAGITSPILPSAYINKTTTIGIDMEIDDQIKQPTYLSRYKEYEGQYREFLNKYPFTYYSGSASHLSVKSSENLTVMDYISGFYMGIR</sequence>
<accession>A0AB73SH09</accession>